<evidence type="ECO:0000313" key="1">
    <source>
        <dbReference type="EMBL" id="EER43864.1"/>
    </source>
</evidence>
<dbReference type="EMBL" id="GG692420">
    <property type="protein sequence ID" value="EER43864.1"/>
    <property type="molecule type" value="Genomic_DNA"/>
</dbReference>
<accession>C6H643</accession>
<dbReference type="InterPro" id="IPR029033">
    <property type="entry name" value="His_PPase_superfam"/>
</dbReference>
<gene>
    <name evidence="1" type="ORF">HCDG_01894</name>
</gene>
<reference evidence="2" key="1">
    <citation type="submission" date="2009-05" db="EMBL/GenBank/DDBJ databases">
        <title>The genome sequence of Ajellomyces capsulatus strain H143.</title>
        <authorList>
            <person name="Champion M."/>
            <person name="Cuomo C.A."/>
            <person name="Ma L.-J."/>
            <person name="Henn M.R."/>
            <person name="Sil A."/>
            <person name="Goldman B."/>
            <person name="Young S.K."/>
            <person name="Kodira C.D."/>
            <person name="Zeng Q."/>
            <person name="Koehrsen M."/>
            <person name="Alvarado L."/>
            <person name="Berlin A.M."/>
            <person name="Borenstein D."/>
            <person name="Chen Z."/>
            <person name="Engels R."/>
            <person name="Freedman E."/>
            <person name="Gellesch M."/>
            <person name="Goldberg J."/>
            <person name="Griggs A."/>
            <person name="Gujja S."/>
            <person name="Heiman D.I."/>
            <person name="Hepburn T.A."/>
            <person name="Howarth C."/>
            <person name="Jen D."/>
            <person name="Larson L."/>
            <person name="Lewis B."/>
            <person name="Mehta T."/>
            <person name="Park D."/>
            <person name="Pearson M."/>
            <person name="Roberts A."/>
            <person name="Saif S."/>
            <person name="Shea T.D."/>
            <person name="Shenoy N."/>
            <person name="Sisk P."/>
            <person name="Stolte C."/>
            <person name="Sykes S."/>
            <person name="Walk T."/>
            <person name="White J."/>
            <person name="Yandava C."/>
            <person name="Klein B."/>
            <person name="McEwen J.G."/>
            <person name="Puccia R."/>
            <person name="Goldman G.H."/>
            <person name="Felipe M.S."/>
            <person name="Nino-Vega G."/>
            <person name="San-Blas G."/>
            <person name="Taylor J.W."/>
            <person name="Mendoza L."/>
            <person name="Galagan J.E."/>
            <person name="Nusbaum C."/>
            <person name="Birren B.W."/>
        </authorList>
    </citation>
    <scope>NUCLEOTIDE SEQUENCE [LARGE SCALE GENOMIC DNA]</scope>
    <source>
        <strain evidence="2">H143</strain>
    </source>
</reference>
<dbReference type="Proteomes" id="UP000002624">
    <property type="component" value="Unassembled WGS sequence"/>
</dbReference>
<dbReference type="STRING" id="544712.C6H643"/>
<dbReference type="OrthoDB" id="4818801at2759"/>
<dbReference type="HOGENOM" id="CLU_2096192_0_0_1"/>
<proteinExistence type="predicted"/>
<name>C6H643_AJECH</name>
<dbReference type="Gene3D" id="3.40.50.1240">
    <property type="entry name" value="Phosphoglycerate mutase-like"/>
    <property type="match status" value="1"/>
</dbReference>
<evidence type="ECO:0000313" key="2">
    <source>
        <dbReference type="Proteomes" id="UP000002624"/>
    </source>
</evidence>
<dbReference type="InterPro" id="IPR013078">
    <property type="entry name" value="His_Pase_superF_clade-1"/>
</dbReference>
<sequence>MPSTKDRGRDYRIFREPQITDARYDVIRRLDVLVTEIRSKYHSKAMSKSADESLNGDVLIVAHGHILRAFAMRWIGKPLTDTAFILEAGGVGTLSYEHHNIDEPAIILGGAFVVGD</sequence>
<dbReference type="SUPFAM" id="SSF53254">
    <property type="entry name" value="Phosphoglycerate mutase-like"/>
    <property type="match status" value="1"/>
</dbReference>
<protein>
    <submittedName>
        <fullName evidence="1">Phosphoglycerate mutase</fullName>
    </submittedName>
</protein>
<dbReference type="eggNOG" id="KOG0235">
    <property type="taxonomic scope" value="Eukaryota"/>
</dbReference>
<organism evidence="1 2">
    <name type="scientific">Ajellomyces capsulatus (strain H143)</name>
    <name type="common">Darling's disease fungus</name>
    <name type="synonym">Histoplasma capsulatum</name>
    <dbReference type="NCBI Taxonomy" id="544712"/>
    <lineage>
        <taxon>Eukaryota</taxon>
        <taxon>Fungi</taxon>
        <taxon>Dikarya</taxon>
        <taxon>Ascomycota</taxon>
        <taxon>Pezizomycotina</taxon>
        <taxon>Eurotiomycetes</taxon>
        <taxon>Eurotiomycetidae</taxon>
        <taxon>Onygenales</taxon>
        <taxon>Ajellomycetaceae</taxon>
        <taxon>Histoplasma</taxon>
    </lineage>
</organism>
<dbReference type="OMA" id="QITDARY"/>
<dbReference type="AlphaFoldDB" id="C6H643"/>
<dbReference type="VEuPathDB" id="FungiDB:HCDG_01894"/>
<dbReference type="Pfam" id="PF00300">
    <property type="entry name" value="His_Phos_1"/>
    <property type="match status" value="1"/>
</dbReference>